<feature type="region of interest" description="Disordered" evidence="9">
    <location>
        <begin position="55"/>
        <end position="125"/>
    </location>
</feature>
<dbReference type="EMBL" id="CDHK01000002">
    <property type="protein sequence ID" value="CEJ56018.1"/>
    <property type="molecule type" value="Genomic_DNA"/>
</dbReference>
<comment type="similarity">
    <text evidence="2 7">Belongs to the Mediator complex subunit 9 family.</text>
</comment>
<protein>
    <recommendedName>
        <fullName evidence="7">Mediator of RNA polymerase II transcription subunit 9</fullName>
    </recommendedName>
    <alternativeName>
        <fullName evidence="7">Mediator complex subunit 9</fullName>
    </alternativeName>
</protein>
<evidence type="ECO:0000256" key="9">
    <source>
        <dbReference type="SAM" id="MobiDB-lite"/>
    </source>
</evidence>
<name>A0A0F7TM17_PENBI</name>
<evidence type="ECO:0000256" key="1">
    <source>
        <dbReference type="ARBA" id="ARBA00004123"/>
    </source>
</evidence>
<evidence type="ECO:0000256" key="2">
    <source>
        <dbReference type="ARBA" id="ARBA00008089"/>
    </source>
</evidence>
<keyword evidence="11" id="KW-1185">Reference proteome</keyword>
<comment type="function">
    <text evidence="7">Component of the Mediator complex, a coactivator involved in the regulated transcription of nearly all RNA polymerase II-dependent genes. Mediator functions as a bridge to convey information from gene-specific regulatory proteins to the basal RNA polymerase II transcription machinery. Mediator is recruited to promoters by direct interactions with regulatory proteins and serves as a scaffold for the assembly of a functional preinitiation complex with RNA polymerase II and the general transcription factors.</text>
</comment>
<organism evidence="10 11">
    <name type="scientific">Penicillium brasilianum</name>
    <dbReference type="NCBI Taxonomy" id="104259"/>
    <lineage>
        <taxon>Eukaryota</taxon>
        <taxon>Fungi</taxon>
        <taxon>Dikarya</taxon>
        <taxon>Ascomycota</taxon>
        <taxon>Pezizomycotina</taxon>
        <taxon>Eurotiomycetes</taxon>
        <taxon>Eurotiomycetidae</taxon>
        <taxon>Eurotiales</taxon>
        <taxon>Aspergillaceae</taxon>
        <taxon>Penicillium</taxon>
    </lineage>
</organism>
<comment type="subunit">
    <text evidence="7">Component of the Mediator complex.</text>
</comment>
<evidence type="ECO:0000313" key="11">
    <source>
        <dbReference type="Proteomes" id="UP000042958"/>
    </source>
</evidence>
<evidence type="ECO:0000313" key="10">
    <source>
        <dbReference type="EMBL" id="CEJ56018.1"/>
    </source>
</evidence>
<dbReference type="Proteomes" id="UP000042958">
    <property type="component" value="Unassembled WGS sequence"/>
</dbReference>
<evidence type="ECO:0000256" key="3">
    <source>
        <dbReference type="ARBA" id="ARBA00023015"/>
    </source>
</evidence>
<feature type="region of interest" description="Disordered" evidence="9">
    <location>
        <begin position="1"/>
        <end position="42"/>
    </location>
</feature>
<evidence type="ECO:0000256" key="8">
    <source>
        <dbReference type="SAM" id="Coils"/>
    </source>
</evidence>
<evidence type="ECO:0000256" key="6">
    <source>
        <dbReference type="ARBA" id="ARBA00023242"/>
    </source>
</evidence>
<dbReference type="OrthoDB" id="1886626at2759"/>
<dbReference type="GO" id="GO:0006357">
    <property type="term" value="P:regulation of transcription by RNA polymerase II"/>
    <property type="evidence" value="ECO:0007669"/>
    <property type="project" value="InterPro"/>
</dbReference>
<accession>A0A0F7TM17</accession>
<evidence type="ECO:0000256" key="4">
    <source>
        <dbReference type="ARBA" id="ARBA00023159"/>
    </source>
</evidence>
<sequence length="195" mass="20609">MASRSPTAATPLPKSSAVPDSPLKDGSDIPDTVPFPPPQTFEIIPPLHGILLRLLSPKPAQAGPSGVHGETAGAPGVSMDAQAQDQQAPSSMPGGDNNNNAATSQAIPDVPLHDSNGVPPLDVKDLPTATSSVRIRIQKARAVVEALPDVDRSVEEQQEEMTELEDRISRLRCVISDFGSRAKKHHEGRLEIEAS</sequence>
<proteinExistence type="inferred from homology"/>
<dbReference type="InterPro" id="IPR011425">
    <property type="entry name" value="Med9"/>
</dbReference>
<dbReference type="AlphaFoldDB" id="A0A0F7TM17"/>
<evidence type="ECO:0000256" key="5">
    <source>
        <dbReference type="ARBA" id="ARBA00023163"/>
    </source>
</evidence>
<keyword evidence="4 7" id="KW-0010">Activator</keyword>
<comment type="subcellular location">
    <subcellularLocation>
        <location evidence="1 7">Nucleus</location>
    </subcellularLocation>
</comment>
<feature type="compositionally biased region" description="Polar residues" evidence="9">
    <location>
        <begin position="96"/>
        <end position="106"/>
    </location>
</feature>
<keyword evidence="5 7" id="KW-0804">Transcription</keyword>
<evidence type="ECO:0000256" key="7">
    <source>
        <dbReference type="RuleBase" id="RU364145"/>
    </source>
</evidence>
<feature type="compositionally biased region" description="Low complexity" evidence="9">
    <location>
        <begin position="78"/>
        <end position="93"/>
    </location>
</feature>
<keyword evidence="6 7" id="KW-0539">Nucleus</keyword>
<keyword evidence="8" id="KW-0175">Coiled coil</keyword>
<dbReference type="STRING" id="104259.A0A0F7TM17"/>
<keyword evidence="3 7" id="KW-0805">Transcription regulation</keyword>
<reference evidence="11" key="1">
    <citation type="journal article" date="2015" name="Genome Announc.">
        <title>Draft genome sequence of the fungus Penicillium brasilianum MG11.</title>
        <authorList>
            <person name="Horn F."/>
            <person name="Linde J."/>
            <person name="Mattern D.J."/>
            <person name="Walther G."/>
            <person name="Guthke R."/>
            <person name="Brakhage A.A."/>
            <person name="Valiante V."/>
        </authorList>
    </citation>
    <scope>NUCLEOTIDE SEQUENCE [LARGE SCALE GENOMIC DNA]</scope>
    <source>
        <strain evidence="11">MG11</strain>
    </source>
</reference>
<dbReference type="Pfam" id="PF07544">
    <property type="entry name" value="Med9"/>
    <property type="match status" value="1"/>
</dbReference>
<dbReference type="GO" id="GO:0016592">
    <property type="term" value="C:mediator complex"/>
    <property type="evidence" value="ECO:0007669"/>
    <property type="project" value="InterPro"/>
</dbReference>
<feature type="coiled-coil region" evidence="8">
    <location>
        <begin position="147"/>
        <end position="174"/>
    </location>
</feature>
<gene>
    <name evidence="7" type="primary">MED9</name>
    <name evidence="10" type="ORF">PMG11_02246</name>
</gene>
<dbReference type="GO" id="GO:0003712">
    <property type="term" value="F:transcription coregulator activity"/>
    <property type="evidence" value="ECO:0007669"/>
    <property type="project" value="InterPro"/>
</dbReference>